<proteinExistence type="predicted"/>
<dbReference type="Proteomes" id="UP000003460">
    <property type="component" value="Unassembled WGS sequence"/>
</dbReference>
<protein>
    <recommendedName>
        <fullName evidence="1">BFN domain-containing protein</fullName>
    </recommendedName>
</protein>
<dbReference type="AlphaFoldDB" id="C9LG70"/>
<dbReference type="HOGENOM" id="CLU_1460063_0_0_10"/>
<dbReference type="EMBL" id="ACIJ02000018">
    <property type="protein sequence ID" value="EEX71678.1"/>
    <property type="molecule type" value="Genomic_DNA"/>
</dbReference>
<comment type="caution">
    <text evidence="2">The sequence shown here is derived from an EMBL/GenBank/DDBJ whole genome shotgun (WGS) entry which is preliminary data.</text>
</comment>
<reference evidence="2" key="1">
    <citation type="submission" date="2009-09" db="EMBL/GenBank/DDBJ databases">
        <authorList>
            <person name="Weinstock G."/>
            <person name="Sodergren E."/>
            <person name="Clifton S."/>
            <person name="Fulton L."/>
            <person name="Fulton B."/>
            <person name="Courtney L."/>
            <person name="Fronick C."/>
            <person name="Harrison M."/>
            <person name="Strong C."/>
            <person name="Farmer C."/>
            <person name="Delahaunty K."/>
            <person name="Markovic C."/>
            <person name="Hall O."/>
            <person name="Minx P."/>
            <person name="Tomlinson C."/>
            <person name="Mitreva M."/>
            <person name="Nelson J."/>
            <person name="Hou S."/>
            <person name="Wollam A."/>
            <person name="Pepin K.H."/>
            <person name="Johnson M."/>
            <person name="Bhonagiri V."/>
            <person name="Nash W.E."/>
            <person name="Warren W."/>
            <person name="Chinwalla A."/>
            <person name="Mardis E.R."/>
            <person name="Wilson R.K."/>
        </authorList>
    </citation>
    <scope>NUCLEOTIDE SEQUENCE [LARGE SCALE GENOMIC DNA]</scope>
    <source>
        <strain evidence="2">ATCC 51259</strain>
    </source>
</reference>
<dbReference type="PROSITE" id="PS51658">
    <property type="entry name" value="BFN"/>
    <property type="match status" value="1"/>
</dbReference>
<dbReference type="InterPro" id="IPR036104">
    <property type="entry name" value="BFN_sf"/>
</dbReference>
<feature type="domain" description="BFN" evidence="1">
    <location>
        <begin position="7"/>
        <end position="136"/>
    </location>
</feature>
<name>C9LG70_9BACT</name>
<evidence type="ECO:0000313" key="3">
    <source>
        <dbReference type="Proteomes" id="UP000003460"/>
    </source>
</evidence>
<accession>C9LG70</accession>
<dbReference type="InterPro" id="IPR003729">
    <property type="entry name" value="Bi_nuclease_dom"/>
</dbReference>
<dbReference type="STRING" id="626522.GCWU000325_01211"/>
<evidence type="ECO:0000259" key="1">
    <source>
        <dbReference type="PROSITE" id="PS51658"/>
    </source>
</evidence>
<gene>
    <name evidence="2" type="ORF">GCWU000325_01211</name>
</gene>
<evidence type="ECO:0000313" key="2">
    <source>
        <dbReference type="EMBL" id="EEX71678.1"/>
    </source>
</evidence>
<keyword evidence="3" id="KW-1185">Reference proteome</keyword>
<organism evidence="2 3">
    <name type="scientific">Alloprevotella tannerae ATCC 51259</name>
    <dbReference type="NCBI Taxonomy" id="626522"/>
    <lineage>
        <taxon>Bacteria</taxon>
        <taxon>Pseudomonadati</taxon>
        <taxon>Bacteroidota</taxon>
        <taxon>Bacteroidia</taxon>
        <taxon>Bacteroidales</taxon>
        <taxon>Prevotellaceae</taxon>
        <taxon>Alloprevotella</taxon>
    </lineage>
</organism>
<dbReference type="GO" id="GO:0004518">
    <property type="term" value="F:nuclease activity"/>
    <property type="evidence" value="ECO:0007669"/>
    <property type="project" value="InterPro"/>
</dbReference>
<dbReference type="SUPFAM" id="SSF103256">
    <property type="entry name" value="Hypothetical protein TM0160"/>
    <property type="match status" value="1"/>
</dbReference>
<dbReference type="Gene3D" id="3.10.690.10">
    <property type="entry name" value="Bifunctional nuclease domain"/>
    <property type="match status" value="1"/>
</dbReference>
<sequence length="185" mass="20796">MKMDPDFIELQAQGITQGATLKSAYILLFKEKGGNNLVPTLINKEEKDIIVSGLRTNFSFTSGLISSLCGALNFQLQYLLFKVSPESLLTAHLFFLQEGLLHSINVSITEGLAVAIGQHKPIYIYKKDLMFLVNINPKEGVIKFPLSSMNLQLLQEALEQAVHNEEYELADQIKKEIQRRTIAEE</sequence>